<feature type="transmembrane region" description="Helical" evidence="7">
    <location>
        <begin position="28"/>
        <end position="55"/>
    </location>
</feature>
<keyword evidence="3 7" id="KW-0812">Transmembrane</keyword>
<evidence type="ECO:0000256" key="7">
    <source>
        <dbReference type="RuleBase" id="RU363032"/>
    </source>
</evidence>
<feature type="domain" description="ABC transmembrane type-1" evidence="8">
    <location>
        <begin position="32"/>
        <end position="231"/>
    </location>
</feature>
<dbReference type="InterPro" id="IPR035906">
    <property type="entry name" value="MetI-like_sf"/>
</dbReference>
<feature type="transmembrane region" description="Helical" evidence="7">
    <location>
        <begin position="212"/>
        <end position="231"/>
    </location>
</feature>
<dbReference type="PANTHER" id="PTHR30614:SF0">
    <property type="entry name" value="L-CYSTINE TRANSPORT SYSTEM PERMEASE PROTEIN TCYL"/>
    <property type="match status" value="1"/>
</dbReference>
<dbReference type="InterPro" id="IPR000515">
    <property type="entry name" value="MetI-like"/>
</dbReference>
<evidence type="ECO:0000256" key="4">
    <source>
        <dbReference type="ARBA" id="ARBA00022970"/>
    </source>
</evidence>
<reference evidence="9" key="1">
    <citation type="submission" date="2008-03" db="EMBL/GenBank/DDBJ databases">
        <authorList>
            <person name="Fulton L."/>
            <person name="Clifton S."/>
            <person name="Fulton B."/>
            <person name="Xu J."/>
            <person name="Minx P."/>
            <person name="Pepin K.H."/>
            <person name="Johnson M."/>
            <person name="Thiruvilangam P."/>
            <person name="Bhonagiri V."/>
            <person name="Nash W.E."/>
            <person name="Mardis E.R."/>
            <person name="Wilson R.K."/>
        </authorList>
    </citation>
    <scope>NUCLEOTIDE SEQUENCE</scope>
    <source>
        <strain evidence="9">ATCC BAA-102</strain>
    </source>
</reference>
<evidence type="ECO:0000256" key="2">
    <source>
        <dbReference type="ARBA" id="ARBA00022448"/>
    </source>
</evidence>
<keyword evidence="6 7" id="KW-0472">Membrane</keyword>
<dbReference type="SUPFAM" id="SSF161098">
    <property type="entry name" value="MetI-like"/>
    <property type="match status" value="1"/>
</dbReference>
<keyword evidence="4" id="KW-0029">Amino-acid transport</keyword>
<keyword evidence="10" id="KW-1185">Reference proteome</keyword>
<dbReference type="Pfam" id="PF00528">
    <property type="entry name" value="BPD_transp_1"/>
    <property type="match status" value="1"/>
</dbReference>
<feature type="transmembrane region" description="Helical" evidence="7">
    <location>
        <begin position="111"/>
        <end position="131"/>
    </location>
</feature>
<evidence type="ECO:0000259" key="8">
    <source>
        <dbReference type="PROSITE" id="PS50928"/>
    </source>
</evidence>
<dbReference type="InterPro" id="IPR043429">
    <property type="entry name" value="ArtM/GltK/GlnP/TcyL/YhdX-like"/>
</dbReference>
<name>A0ABP2DJL0_9STRE</name>
<reference evidence="9" key="2">
    <citation type="submission" date="2013-09" db="EMBL/GenBank/DDBJ databases">
        <title>Draft genome sequence of Streptococcus infantarius subsp. infantarius ATCC BAA-102.</title>
        <authorList>
            <person name="Sudarsanam P."/>
            <person name="Ley R."/>
            <person name="Guruge J."/>
            <person name="Turnbaugh P.J."/>
            <person name="Mahowald M."/>
            <person name="Liep D."/>
            <person name="Gordon J."/>
        </authorList>
    </citation>
    <scope>NUCLEOTIDE SEQUENCE</scope>
    <source>
        <strain evidence="9">ATCC BAA-102</strain>
    </source>
</reference>
<comment type="similarity">
    <text evidence="7">Belongs to the binding-protein-dependent transport system permease family.</text>
</comment>
<accession>A0ABP2DJL0</accession>
<keyword evidence="5 7" id="KW-1133">Transmembrane helix</keyword>
<protein>
    <submittedName>
        <fullName evidence="9">ABC transporter, permease protein</fullName>
    </submittedName>
</protein>
<evidence type="ECO:0000313" key="10">
    <source>
        <dbReference type="Proteomes" id="UP000005602"/>
    </source>
</evidence>
<sequence>MSKINWKQKGAKEEIMDFSYIVETFVKALAGIPVTLGIMVVSILLSFFPALFLAIGRIYKVKGVTTFSVIYLAFIRSTPAILLILFFYSLFPSLLNQFLKALGINIFELNPIYYAYVIFGLMTTGSLSEIIRSAILTVNKGQLEAALAIGLTAKQAYLRIVFPQAIRQALPNLCNLVINLVKGTSLVFVMTVKDITAIAKVEAAYGYHYFESYFVIFIIYIVICGVIQYIFKFLEKQSQLVG</sequence>
<evidence type="ECO:0000313" key="9">
    <source>
        <dbReference type="EMBL" id="EDT48413.1"/>
    </source>
</evidence>
<evidence type="ECO:0000256" key="5">
    <source>
        <dbReference type="ARBA" id="ARBA00022989"/>
    </source>
</evidence>
<dbReference type="Gene3D" id="1.10.3720.10">
    <property type="entry name" value="MetI-like"/>
    <property type="match status" value="1"/>
</dbReference>
<keyword evidence="2 7" id="KW-0813">Transport</keyword>
<feature type="transmembrane region" description="Helical" evidence="7">
    <location>
        <begin position="67"/>
        <end position="91"/>
    </location>
</feature>
<evidence type="ECO:0000256" key="6">
    <source>
        <dbReference type="ARBA" id="ARBA00023136"/>
    </source>
</evidence>
<evidence type="ECO:0000256" key="3">
    <source>
        <dbReference type="ARBA" id="ARBA00022692"/>
    </source>
</evidence>
<gene>
    <name evidence="9" type="ORF">STRINF_00337</name>
</gene>
<evidence type="ECO:0000256" key="1">
    <source>
        <dbReference type="ARBA" id="ARBA00004141"/>
    </source>
</evidence>
<dbReference type="PANTHER" id="PTHR30614">
    <property type="entry name" value="MEMBRANE COMPONENT OF AMINO ACID ABC TRANSPORTER"/>
    <property type="match status" value="1"/>
</dbReference>
<comment type="caution">
    <text evidence="9">The sequence shown here is derived from an EMBL/GenBank/DDBJ whole genome shotgun (WGS) entry which is preliminary data.</text>
</comment>
<dbReference type="Proteomes" id="UP000005602">
    <property type="component" value="Unassembled WGS sequence"/>
</dbReference>
<dbReference type="CDD" id="cd06261">
    <property type="entry name" value="TM_PBP2"/>
    <property type="match status" value="1"/>
</dbReference>
<organism evidence="9 10">
    <name type="scientific">Streptococcus infantarius subsp. infantarius ATCC BAA-102</name>
    <dbReference type="NCBI Taxonomy" id="471872"/>
    <lineage>
        <taxon>Bacteria</taxon>
        <taxon>Bacillati</taxon>
        <taxon>Bacillota</taxon>
        <taxon>Bacilli</taxon>
        <taxon>Lactobacillales</taxon>
        <taxon>Streptococcaceae</taxon>
        <taxon>Streptococcus</taxon>
    </lineage>
</organism>
<comment type="subcellular location">
    <subcellularLocation>
        <location evidence="7">Cell membrane</location>
        <topology evidence="7">Multi-pass membrane protein</topology>
    </subcellularLocation>
    <subcellularLocation>
        <location evidence="1">Membrane</location>
        <topology evidence="1">Multi-pass membrane protein</topology>
    </subcellularLocation>
</comment>
<dbReference type="EMBL" id="ABJK02000012">
    <property type="protein sequence ID" value="EDT48413.1"/>
    <property type="molecule type" value="Genomic_DNA"/>
</dbReference>
<proteinExistence type="inferred from homology"/>
<dbReference type="PROSITE" id="PS50928">
    <property type="entry name" value="ABC_TM1"/>
    <property type="match status" value="1"/>
</dbReference>